<dbReference type="AlphaFoldDB" id="A0A365H3U5"/>
<dbReference type="EMBL" id="QLYX01000008">
    <property type="protein sequence ID" value="RAY13678.1"/>
    <property type="molecule type" value="Genomic_DNA"/>
</dbReference>
<feature type="domain" description="Alpha-L-arabinofuranosidase B arabinose-binding" evidence="1">
    <location>
        <begin position="13"/>
        <end position="150"/>
    </location>
</feature>
<evidence type="ECO:0000313" key="3">
    <source>
        <dbReference type="Proteomes" id="UP000251891"/>
    </source>
</evidence>
<dbReference type="GO" id="GO:0046556">
    <property type="term" value="F:alpha-L-arabinofuranosidase activity"/>
    <property type="evidence" value="ECO:0007669"/>
    <property type="project" value="InterPro"/>
</dbReference>
<protein>
    <submittedName>
        <fullName evidence="2">Arabinofuranosidase</fullName>
    </submittedName>
</protein>
<dbReference type="InterPro" id="IPR036195">
    <property type="entry name" value="AbfB_ABD_sf"/>
</dbReference>
<dbReference type="Gene3D" id="2.80.10.50">
    <property type="match status" value="1"/>
</dbReference>
<keyword evidence="3" id="KW-1185">Reference proteome</keyword>
<evidence type="ECO:0000259" key="1">
    <source>
        <dbReference type="Pfam" id="PF05270"/>
    </source>
</evidence>
<dbReference type="CDD" id="cd23399">
    <property type="entry name" value="beta-trefoil_ABD_ABFB"/>
    <property type="match status" value="1"/>
</dbReference>
<name>A0A365H3U5_9ACTN</name>
<gene>
    <name evidence="2" type="ORF">DPM19_18610</name>
</gene>
<proteinExistence type="predicted"/>
<comment type="caution">
    <text evidence="2">The sequence shown here is derived from an EMBL/GenBank/DDBJ whole genome shotgun (WGS) entry which is preliminary data.</text>
</comment>
<dbReference type="Proteomes" id="UP000251891">
    <property type="component" value="Unassembled WGS sequence"/>
</dbReference>
<dbReference type="GO" id="GO:0046373">
    <property type="term" value="P:L-arabinose metabolic process"/>
    <property type="evidence" value="ECO:0007669"/>
    <property type="project" value="InterPro"/>
</dbReference>
<evidence type="ECO:0000313" key="2">
    <source>
        <dbReference type="EMBL" id="RAY13678.1"/>
    </source>
</evidence>
<reference evidence="2 3" key="1">
    <citation type="submission" date="2018-06" db="EMBL/GenBank/DDBJ databases">
        <title>Actinomadura craniellae sp. nov. isolated from marine sponge Craniella sp.</title>
        <authorList>
            <person name="Li L."/>
            <person name="Xu Q.H."/>
            <person name="Lin H.W."/>
            <person name="Lu Y.H."/>
        </authorList>
    </citation>
    <scope>NUCLEOTIDE SEQUENCE [LARGE SCALE GENOMIC DNA]</scope>
    <source>
        <strain evidence="2 3">LHW63021</strain>
    </source>
</reference>
<accession>A0A365H3U5</accession>
<dbReference type="InterPro" id="IPR007934">
    <property type="entry name" value="AbfB_ABD"/>
</dbReference>
<organism evidence="2 3">
    <name type="scientific">Actinomadura craniellae</name>
    <dbReference type="NCBI Taxonomy" id="2231787"/>
    <lineage>
        <taxon>Bacteria</taxon>
        <taxon>Bacillati</taxon>
        <taxon>Actinomycetota</taxon>
        <taxon>Actinomycetes</taxon>
        <taxon>Streptosporangiales</taxon>
        <taxon>Thermomonosporaceae</taxon>
        <taxon>Actinomadura</taxon>
    </lineage>
</organism>
<sequence>MREGIPMVAWRLSVESANPRERFIRHRNFEARLDNISGHQAEKDGTFAVVPGLANGNLFSFQSFNVDNHYLRHHNFRMKLGRHVPGDRVFEEDATFYLSPSLAFVDGLLMYTFSFRSFNNPDRYVRHRNFEIWLDRFEDSPQFRSDAAFILRRALFTAI</sequence>
<dbReference type="SUPFAM" id="SSF110221">
    <property type="entry name" value="AbfB domain"/>
    <property type="match status" value="2"/>
</dbReference>
<dbReference type="Pfam" id="PF05270">
    <property type="entry name" value="AbfB"/>
    <property type="match status" value="1"/>
</dbReference>